<keyword evidence="3" id="KW-1185">Reference proteome</keyword>
<gene>
    <name evidence="2" type="ORF">SAMN05518682_2760</name>
</gene>
<organism evidence="2 3">
    <name type="scientific">Cellulosimicrobium aquatile</name>
    <dbReference type="NCBI Taxonomy" id="1612203"/>
    <lineage>
        <taxon>Bacteria</taxon>
        <taxon>Bacillati</taxon>
        <taxon>Actinomycetota</taxon>
        <taxon>Actinomycetes</taxon>
        <taxon>Micrococcales</taxon>
        <taxon>Promicromonosporaceae</taxon>
        <taxon>Cellulosimicrobium</taxon>
    </lineage>
</organism>
<dbReference type="EMBL" id="FTMI01000005">
    <property type="protein sequence ID" value="SIQ53193.1"/>
    <property type="molecule type" value="Genomic_DNA"/>
</dbReference>
<feature type="compositionally biased region" description="Low complexity" evidence="1">
    <location>
        <begin position="360"/>
        <end position="375"/>
    </location>
</feature>
<feature type="compositionally biased region" description="Basic residues" evidence="1">
    <location>
        <begin position="312"/>
        <end position="322"/>
    </location>
</feature>
<dbReference type="Proteomes" id="UP000186235">
    <property type="component" value="Unassembled WGS sequence"/>
</dbReference>
<feature type="compositionally biased region" description="Low complexity" evidence="1">
    <location>
        <begin position="292"/>
        <end position="311"/>
    </location>
</feature>
<dbReference type="RefSeq" id="WP_076405439.1">
    <property type="nucleotide sequence ID" value="NZ_FTMI01000005.1"/>
</dbReference>
<evidence type="ECO:0000313" key="3">
    <source>
        <dbReference type="Proteomes" id="UP000186235"/>
    </source>
</evidence>
<evidence type="ECO:0008006" key="4">
    <source>
        <dbReference type="Google" id="ProtNLM"/>
    </source>
</evidence>
<feature type="region of interest" description="Disordered" evidence="1">
    <location>
        <begin position="351"/>
        <end position="382"/>
    </location>
</feature>
<dbReference type="AlphaFoldDB" id="A0A1N6TIM0"/>
<evidence type="ECO:0000256" key="1">
    <source>
        <dbReference type="SAM" id="MobiDB-lite"/>
    </source>
</evidence>
<accession>A0A1N6TIM0</accession>
<dbReference type="InterPro" id="IPR011009">
    <property type="entry name" value="Kinase-like_dom_sf"/>
</dbReference>
<feature type="region of interest" description="Disordered" evidence="1">
    <location>
        <begin position="264"/>
        <end position="322"/>
    </location>
</feature>
<name>A0A1N6TIM0_9MICO</name>
<reference evidence="3" key="1">
    <citation type="submission" date="2017-01" db="EMBL/GenBank/DDBJ databases">
        <authorList>
            <person name="Varghese N."/>
            <person name="Submissions S."/>
        </authorList>
    </citation>
    <scope>NUCLEOTIDE SEQUENCE [LARGE SCALE GENOMIC DNA]</scope>
    <source>
        <strain evidence="3">3bp</strain>
    </source>
</reference>
<dbReference type="Gene3D" id="1.10.510.10">
    <property type="entry name" value="Transferase(Phosphotransferase) domain 1"/>
    <property type="match status" value="1"/>
</dbReference>
<evidence type="ECO:0000313" key="2">
    <source>
        <dbReference type="EMBL" id="SIQ53193.1"/>
    </source>
</evidence>
<sequence length="506" mass="51787">MPSSSRRPRPPGPSVADLAPALAAAGWSLRREPGAVGGVVARDAAGTVCEVALLTAPADPRARAALVEHLRGLGGEHEHLAAVRGVVAADGSSLAVLVDHVGGLRLDELAAAREPLRAGEAVTVLVPVAQALTALHREGRSHGALDAASVVVAPDGRTVLRPPLAPTTASSADDVRDLARTVLGLVPPPASSHPAHAAPPDPDEARALAALHAELAVALRDEPAARPAVGTFAARCYDAVEPQPIVMPDPARLVAGALAGQRATRPAVPGRRAARDDVAAAPGRRGVRRPRGVPGRSARTSGLARGTTAGAHARRPDRRRLRWPGRTTTALFTCAGLVVAVVVALALGSPWPSPLRDDGPATTRTASAADPATDPTLDRADPLGAARTLTARRLELLADGAGDLSAVVVDGSAAEARDAELLAALDGVDVVGARAEVFDARHAEPRPPDVDEGHGAEAATVAVDYAVSAHHQRTAAGEVEVPATPRTTVVLVLRWTDAGWRVAEAR</sequence>
<proteinExistence type="predicted"/>
<dbReference type="SUPFAM" id="SSF56112">
    <property type="entry name" value="Protein kinase-like (PK-like)"/>
    <property type="match status" value="1"/>
</dbReference>
<protein>
    <recommendedName>
        <fullName evidence="4">Protein kinase domain-containing protein</fullName>
    </recommendedName>
</protein>